<feature type="compositionally biased region" description="Low complexity" evidence="1">
    <location>
        <begin position="31"/>
        <end position="43"/>
    </location>
</feature>
<gene>
    <name evidence="2" type="ORF">H9751_01450</name>
</gene>
<accession>A0A9D2QDM9</accession>
<sequence length="110" mass="10491">MKLPKSMIVPVTRAQIDRPVMAAKVIRRLTSSSGKSKGSKGADAGAGAGAGSGSGAGANAGANAGAGESVGTRAASAAAAAHQTTPTRETLTRTNGIEAAKIAAGVPAAH</sequence>
<proteinExistence type="predicted"/>
<protein>
    <submittedName>
        <fullName evidence="2">Uncharacterized protein</fullName>
    </submittedName>
</protein>
<dbReference type="EMBL" id="DWVP01000003">
    <property type="protein sequence ID" value="HJC84218.1"/>
    <property type="molecule type" value="Genomic_DNA"/>
</dbReference>
<comment type="caution">
    <text evidence="2">The sequence shown here is derived from an EMBL/GenBank/DDBJ whole genome shotgun (WGS) entry which is preliminary data.</text>
</comment>
<reference evidence="2" key="2">
    <citation type="submission" date="2021-04" db="EMBL/GenBank/DDBJ databases">
        <authorList>
            <person name="Gilroy R."/>
        </authorList>
    </citation>
    <scope>NUCLEOTIDE SEQUENCE</scope>
    <source>
        <strain evidence="2">ChiHjej13B12-4958</strain>
    </source>
</reference>
<evidence type="ECO:0000256" key="1">
    <source>
        <dbReference type="SAM" id="MobiDB-lite"/>
    </source>
</evidence>
<dbReference type="Proteomes" id="UP000823858">
    <property type="component" value="Unassembled WGS sequence"/>
</dbReference>
<organism evidence="2 3">
    <name type="scientific">Candidatus Corynebacterium faecigallinarum</name>
    <dbReference type="NCBI Taxonomy" id="2838528"/>
    <lineage>
        <taxon>Bacteria</taxon>
        <taxon>Bacillati</taxon>
        <taxon>Actinomycetota</taxon>
        <taxon>Actinomycetes</taxon>
        <taxon>Mycobacteriales</taxon>
        <taxon>Corynebacteriaceae</taxon>
        <taxon>Corynebacterium</taxon>
    </lineage>
</organism>
<dbReference type="AlphaFoldDB" id="A0A9D2QDM9"/>
<feature type="compositionally biased region" description="Gly residues" evidence="1">
    <location>
        <begin position="44"/>
        <end position="58"/>
    </location>
</feature>
<feature type="region of interest" description="Disordered" evidence="1">
    <location>
        <begin position="28"/>
        <end position="110"/>
    </location>
</feature>
<reference evidence="2" key="1">
    <citation type="journal article" date="2021" name="PeerJ">
        <title>Extensive microbial diversity within the chicken gut microbiome revealed by metagenomics and culture.</title>
        <authorList>
            <person name="Gilroy R."/>
            <person name="Ravi A."/>
            <person name="Getino M."/>
            <person name="Pursley I."/>
            <person name="Horton D.L."/>
            <person name="Alikhan N.F."/>
            <person name="Baker D."/>
            <person name="Gharbi K."/>
            <person name="Hall N."/>
            <person name="Watson M."/>
            <person name="Adriaenssens E.M."/>
            <person name="Foster-Nyarko E."/>
            <person name="Jarju S."/>
            <person name="Secka A."/>
            <person name="Antonio M."/>
            <person name="Oren A."/>
            <person name="Chaudhuri R.R."/>
            <person name="La Ragione R."/>
            <person name="Hildebrand F."/>
            <person name="Pallen M.J."/>
        </authorList>
    </citation>
    <scope>NUCLEOTIDE SEQUENCE</scope>
    <source>
        <strain evidence="2">ChiHjej13B12-4958</strain>
    </source>
</reference>
<feature type="compositionally biased region" description="Low complexity" evidence="1">
    <location>
        <begin position="74"/>
        <end position="94"/>
    </location>
</feature>
<name>A0A9D2QDM9_9CORY</name>
<evidence type="ECO:0000313" key="2">
    <source>
        <dbReference type="EMBL" id="HJC84218.1"/>
    </source>
</evidence>
<evidence type="ECO:0000313" key="3">
    <source>
        <dbReference type="Proteomes" id="UP000823858"/>
    </source>
</evidence>